<sequence>MPEYKFIYLPLRARGEISRLLFAVGGVAYEDCRVKDADWPSLKKTTPYGQLPILEVEGEVICQSRAIEIFLARRFGLCGKNDIQEAKVIMIRECCADLWDKCTSIYLEKDETKKGELKKAFEEGTLITYMTNLQKFLNQNKGGDGYFVGDSITYADLTFQHYLDLVKPLAKVDVPWDKWPKLKALNERVKSHPKVADWIAKRPVTNL</sequence>
<accession>A0AAD9JEN1</accession>
<dbReference type="SUPFAM" id="SSF52833">
    <property type="entry name" value="Thioredoxin-like"/>
    <property type="match status" value="1"/>
</dbReference>
<dbReference type="InterPro" id="IPR036249">
    <property type="entry name" value="Thioredoxin-like_sf"/>
</dbReference>
<dbReference type="Pfam" id="PF14497">
    <property type="entry name" value="GST_C_3"/>
    <property type="match status" value="1"/>
</dbReference>
<dbReference type="InterPro" id="IPR004045">
    <property type="entry name" value="Glutathione_S-Trfase_N"/>
</dbReference>
<gene>
    <name evidence="6" type="ORF">LSH36_352g02010</name>
</gene>
<dbReference type="AlphaFoldDB" id="A0AAD9JEN1"/>
<dbReference type="Gene3D" id="1.20.1050.10">
    <property type="match status" value="1"/>
</dbReference>
<evidence type="ECO:0000313" key="6">
    <source>
        <dbReference type="EMBL" id="KAK2151767.1"/>
    </source>
</evidence>
<dbReference type="Gene3D" id="3.40.30.10">
    <property type="entry name" value="Glutaredoxin"/>
    <property type="match status" value="1"/>
</dbReference>
<dbReference type="EMBL" id="JAODUP010000352">
    <property type="protein sequence ID" value="KAK2151767.1"/>
    <property type="molecule type" value="Genomic_DNA"/>
</dbReference>
<name>A0AAD9JEN1_9ANNE</name>
<dbReference type="Proteomes" id="UP001208570">
    <property type="component" value="Unassembled WGS sequence"/>
</dbReference>
<dbReference type="GO" id="GO:0004364">
    <property type="term" value="F:glutathione transferase activity"/>
    <property type="evidence" value="ECO:0007669"/>
    <property type="project" value="TreeGrafter"/>
</dbReference>
<dbReference type="InterPro" id="IPR036282">
    <property type="entry name" value="Glutathione-S-Trfase_C_sf"/>
</dbReference>
<protein>
    <recommendedName>
        <fullName evidence="8">Glutathione S-transferase</fullName>
    </recommendedName>
</protein>
<keyword evidence="2" id="KW-0273">Eye lens protein</keyword>
<dbReference type="InterPro" id="IPR050213">
    <property type="entry name" value="GST_superfamily"/>
</dbReference>
<evidence type="ECO:0000256" key="3">
    <source>
        <dbReference type="ARBA" id="ARBA00049616"/>
    </source>
</evidence>
<dbReference type="InterPro" id="IPR010987">
    <property type="entry name" value="Glutathione-S-Trfase_C-like"/>
</dbReference>
<dbReference type="InterPro" id="IPR004046">
    <property type="entry name" value="GST_C"/>
</dbReference>
<evidence type="ECO:0000313" key="7">
    <source>
        <dbReference type="Proteomes" id="UP001208570"/>
    </source>
</evidence>
<evidence type="ECO:0008006" key="8">
    <source>
        <dbReference type="Google" id="ProtNLM"/>
    </source>
</evidence>
<dbReference type="PANTHER" id="PTHR11571">
    <property type="entry name" value="GLUTATHIONE S-TRANSFERASE"/>
    <property type="match status" value="1"/>
</dbReference>
<dbReference type="GO" id="GO:0005212">
    <property type="term" value="F:structural constituent of eye lens"/>
    <property type="evidence" value="ECO:0007669"/>
    <property type="project" value="UniProtKB-KW"/>
</dbReference>
<evidence type="ECO:0000256" key="1">
    <source>
        <dbReference type="ARBA" id="ARBA00007409"/>
    </source>
</evidence>
<comment type="function">
    <text evidence="3">S-crystallins are structural components of squids and octopi eye lens. Contains relatively little if any GST activity.</text>
</comment>
<dbReference type="Pfam" id="PF02798">
    <property type="entry name" value="GST_N"/>
    <property type="match status" value="1"/>
</dbReference>
<dbReference type="SFLD" id="SFLDS00019">
    <property type="entry name" value="Glutathione_Transferase_(cytos"/>
    <property type="match status" value="1"/>
</dbReference>
<comment type="caution">
    <text evidence="6">The sequence shown here is derived from an EMBL/GenBank/DDBJ whole genome shotgun (WGS) entry which is preliminary data.</text>
</comment>
<dbReference type="FunFam" id="3.40.30.10:FF:000035">
    <property type="entry name" value="hematopoietic prostaglandin D synthase"/>
    <property type="match status" value="1"/>
</dbReference>
<dbReference type="PANTHER" id="PTHR11571:SF150">
    <property type="entry name" value="GLUTATHIONE S-TRANSFERASE"/>
    <property type="match status" value="1"/>
</dbReference>
<dbReference type="CDD" id="cd03039">
    <property type="entry name" value="GST_N_Sigma_like"/>
    <property type="match status" value="1"/>
</dbReference>
<proteinExistence type="inferred from homology"/>
<evidence type="ECO:0000259" key="4">
    <source>
        <dbReference type="PROSITE" id="PS50404"/>
    </source>
</evidence>
<feature type="domain" description="GST N-terminal" evidence="4">
    <location>
        <begin position="2"/>
        <end position="79"/>
    </location>
</feature>
<dbReference type="SFLD" id="SFLDG01205">
    <property type="entry name" value="AMPS.1"/>
    <property type="match status" value="1"/>
</dbReference>
<dbReference type="SUPFAM" id="SSF47616">
    <property type="entry name" value="GST C-terminal domain-like"/>
    <property type="match status" value="1"/>
</dbReference>
<dbReference type="CDD" id="cd03192">
    <property type="entry name" value="GST_C_Sigma_like"/>
    <property type="match status" value="1"/>
</dbReference>
<evidence type="ECO:0000256" key="2">
    <source>
        <dbReference type="ARBA" id="ARBA00022613"/>
    </source>
</evidence>
<evidence type="ECO:0000259" key="5">
    <source>
        <dbReference type="PROSITE" id="PS50405"/>
    </source>
</evidence>
<dbReference type="PROSITE" id="PS50404">
    <property type="entry name" value="GST_NTER"/>
    <property type="match status" value="1"/>
</dbReference>
<organism evidence="6 7">
    <name type="scientific">Paralvinella palmiformis</name>
    <dbReference type="NCBI Taxonomy" id="53620"/>
    <lineage>
        <taxon>Eukaryota</taxon>
        <taxon>Metazoa</taxon>
        <taxon>Spiralia</taxon>
        <taxon>Lophotrochozoa</taxon>
        <taxon>Annelida</taxon>
        <taxon>Polychaeta</taxon>
        <taxon>Sedentaria</taxon>
        <taxon>Canalipalpata</taxon>
        <taxon>Terebellida</taxon>
        <taxon>Terebelliformia</taxon>
        <taxon>Alvinellidae</taxon>
        <taxon>Paralvinella</taxon>
    </lineage>
</organism>
<keyword evidence="7" id="KW-1185">Reference proteome</keyword>
<reference evidence="6" key="1">
    <citation type="journal article" date="2023" name="Mol. Biol. Evol.">
        <title>Third-Generation Sequencing Reveals the Adaptive Role of the Epigenome in Three Deep-Sea Polychaetes.</title>
        <authorList>
            <person name="Perez M."/>
            <person name="Aroh O."/>
            <person name="Sun Y."/>
            <person name="Lan Y."/>
            <person name="Juniper S.K."/>
            <person name="Young C.R."/>
            <person name="Angers B."/>
            <person name="Qian P.Y."/>
        </authorList>
    </citation>
    <scope>NUCLEOTIDE SEQUENCE</scope>
    <source>
        <strain evidence="6">P08H-3</strain>
    </source>
</reference>
<dbReference type="FunFam" id="1.20.1050.10:FF:000030">
    <property type="entry name" value="Glutathione S-transferase S1"/>
    <property type="match status" value="1"/>
</dbReference>
<comment type="similarity">
    <text evidence="1">Belongs to the GST superfamily.</text>
</comment>
<dbReference type="InterPro" id="IPR040079">
    <property type="entry name" value="Glutathione_S-Trfase"/>
</dbReference>
<dbReference type="PROSITE" id="PS50405">
    <property type="entry name" value="GST_CTER"/>
    <property type="match status" value="1"/>
</dbReference>
<dbReference type="GO" id="GO:0006749">
    <property type="term" value="P:glutathione metabolic process"/>
    <property type="evidence" value="ECO:0007669"/>
    <property type="project" value="TreeGrafter"/>
</dbReference>
<dbReference type="SFLD" id="SFLDG00363">
    <property type="entry name" value="AMPS_(cytGST):_Alpha-__Mu-__Pi"/>
    <property type="match status" value="1"/>
</dbReference>
<feature type="domain" description="GST C-terminal" evidence="5">
    <location>
        <begin position="81"/>
        <end position="207"/>
    </location>
</feature>